<organism evidence="2 3">
    <name type="scientific">Lonchura striata</name>
    <name type="common">white-rumped munia</name>
    <dbReference type="NCBI Taxonomy" id="40157"/>
    <lineage>
        <taxon>Eukaryota</taxon>
        <taxon>Metazoa</taxon>
        <taxon>Chordata</taxon>
        <taxon>Craniata</taxon>
        <taxon>Vertebrata</taxon>
        <taxon>Euteleostomi</taxon>
        <taxon>Archelosauria</taxon>
        <taxon>Archosauria</taxon>
        <taxon>Dinosauria</taxon>
        <taxon>Saurischia</taxon>
        <taxon>Theropoda</taxon>
        <taxon>Coelurosauria</taxon>
        <taxon>Aves</taxon>
        <taxon>Neognathae</taxon>
        <taxon>Neoaves</taxon>
        <taxon>Telluraves</taxon>
        <taxon>Australaves</taxon>
        <taxon>Passeriformes</taxon>
        <taxon>Passeroidea</taxon>
        <taxon>Estrildidae</taxon>
        <taxon>Estrildinae</taxon>
        <taxon>Lonchura</taxon>
    </lineage>
</organism>
<sequence>MLLQLPDQKDQEGQRGGLLPHQPRVPAPGCDLQGEEWEGDLHPGQQAVGQEVPAELPGQLLLHPQLAGWLGTAGTPPRGDTTKAEGTLLAGAAHKGHPPHHDDPHHCPEGKGWDASPPGWSVQTLCAPCRGCSGRGVKGEQLHSCFLSIPNRIKRDSHMQTSV</sequence>
<feature type="region of interest" description="Disordered" evidence="1">
    <location>
        <begin position="1"/>
        <end position="26"/>
    </location>
</feature>
<comment type="caution">
    <text evidence="2">The sequence shown here is derived from an EMBL/GenBank/DDBJ whole genome shotgun (WGS) entry which is preliminary data.</text>
</comment>
<dbReference type="EMBL" id="MUZQ01000070">
    <property type="protein sequence ID" value="OWK59887.1"/>
    <property type="molecule type" value="Genomic_DNA"/>
</dbReference>
<dbReference type="Proteomes" id="UP000197619">
    <property type="component" value="Unassembled WGS sequence"/>
</dbReference>
<keyword evidence="3" id="KW-1185">Reference proteome</keyword>
<feature type="non-terminal residue" evidence="2">
    <location>
        <position position="163"/>
    </location>
</feature>
<reference evidence="2 3" key="1">
    <citation type="submission" date="2017-05" db="EMBL/GenBank/DDBJ databases">
        <title>Genome of assembly of the Bengalese finch, Lonchura striata domestica.</title>
        <authorList>
            <person name="Colquitt B.M."/>
            <person name="Brainard M.S."/>
        </authorList>
    </citation>
    <scope>NUCLEOTIDE SEQUENCE [LARGE SCALE GENOMIC DNA]</scope>
    <source>
        <strain evidence="2">White83orange57</strain>
    </source>
</reference>
<dbReference type="AlphaFoldDB" id="A0A218V1M9"/>
<feature type="compositionally biased region" description="Basic and acidic residues" evidence="1">
    <location>
        <begin position="99"/>
        <end position="112"/>
    </location>
</feature>
<accession>A0A218V1M9</accession>
<gene>
    <name evidence="2" type="ORF">RLOC_00009065</name>
</gene>
<evidence type="ECO:0000313" key="3">
    <source>
        <dbReference type="Proteomes" id="UP000197619"/>
    </source>
</evidence>
<evidence type="ECO:0000313" key="2">
    <source>
        <dbReference type="EMBL" id="OWK59887.1"/>
    </source>
</evidence>
<name>A0A218V1M9_9PASE</name>
<protein>
    <submittedName>
        <fullName evidence="2">Uncharacterized protein</fullName>
    </submittedName>
</protein>
<evidence type="ECO:0000256" key="1">
    <source>
        <dbReference type="SAM" id="MobiDB-lite"/>
    </source>
</evidence>
<proteinExistence type="predicted"/>
<feature type="region of interest" description="Disordered" evidence="1">
    <location>
        <begin position="94"/>
        <end position="114"/>
    </location>
</feature>